<dbReference type="PANTHER" id="PTHR33096">
    <property type="entry name" value="CXC2 DOMAIN-CONTAINING PROTEIN"/>
    <property type="match status" value="1"/>
</dbReference>
<dbReference type="STRING" id="1165861.A0A0L0V2K7"/>
<dbReference type="Pfam" id="PF18758">
    <property type="entry name" value="KDZ"/>
    <property type="match status" value="1"/>
</dbReference>
<feature type="region of interest" description="Disordered" evidence="1">
    <location>
        <begin position="980"/>
        <end position="1052"/>
    </location>
</feature>
<evidence type="ECO:0000259" key="2">
    <source>
        <dbReference type="Pfam" id="PF18802"/>
    </source>
</evidence>
<evidence type="ECO:0000313" key="3">
    <source>
        <dbReference type="EMBL" id="KNE93507.1"/>
    </source>
</evidence>
<keyword evidence="4" id="KW-1185">Reference proteome</keyword>
<name>A0A0L0V2K7_9BASI</name>
<feature type="compositionally biased region" description="Basic and acidic residues" evidence="1">
    <location>
        <begin position="1001"/>
        <end position="1038"/>
    </location>
</feature>
<evidence type="ECO:0000313" key="4">
    <source>
        <dbReference type="Proteomes" id="UP000054564"/>
    </source>
</evidence>
<accession>A0A0L0V2K7</accession>
<comment type="caution">
    <text evidence="3">The sequence shown here is derived from an EMBL/GenBank/DDBJ whole genome shotgun (WGS) entry which is preliminary data.</text>
</comment>
<proteinExistence type="predicted"/>
<organism evidence="3 4">
    <name type="scientific">Puccinia striiformis f. sp. tritici PST-78</name>
    <dbReference type="NCBI Taxonomy" id="1165861"/>
    <lineage>
        <taxon>Eukaryota</taxon>
        <taxon>Fungi</taxon>
        <taxon>Dikarya</taxon>
        <taxon>Basidiomycota</taxon>
        <taxon>Pucciniomycotina</taxon>
        <taxon>Pucciniomycetes</taxon>
        <taxon>Pucciniales</taxon>
        <taxon>Pucciniaceae</taxon>
        <taxon>Puccinia</taxon>
    </lineage>
</organism>
<feature type="compositionally biased region" description="Acidic residues" evidence="1">
    <location>
        <begin position="1039"/>
        <end position="1050"/>
    </location>
</feature>
<feature type="domain" description="CxC1-like cysteine cluster associated with KDZ transposases" evidence="2">
    <location>
        <begin position="147"/>
        <end position="251"/>
    </location>
</feature>
<dbReference type="Proteomes" id="UP000054564">
    <property type="component" value="Unassembled WGS sequence"/>
</dbReference>
<dbReference type="InterPro" id="IPR041320">
    <property type="entry name" value="CxC1"/>
</dbReference>
<dbReference type="OrthoDB" id="2507164at2759"/>
<dbReference type="EMBL" id="AJIL01000136">
    <property type="protein sequence ID" value="KNE93507.1"/>
    <property type="molecule type" value="Genomic_DNA"/>
</dbReference>
<dbReference type="Pfam" id="PF18802">
    <property type="entry name" value="CxC1"/>
    <property type="match status" value="1"/>
</dbReference>
<sequence>MVNSPGRQRRRPIRSNTIIVRVSTVHASRRSRNAAARSNRRREAAEQADIDEAIQLGRRLGIILPQTATGIQAAPPSNTENRQEPLFGSYFDADIRDEWADSPIATHAEYFRLRRYAERRETIAQQWAELDNEATAAYLYNQQSTSNWTTPAANPSTNLSRCVCASKDISERRVDMIDIIHRHGGLLVKFCKCTPDVIRLIHYGYFACSADEPRTAFSIRLVQYHHFLWQASAVPASAFIESLSSFLDTRTTSPLFNRGSNHKRRELRVPFTLCIDLYNRILNKSRKIYEDGLRFTSIDKWASKCPRCFGPILNEVRNPGEATVHLSMDGNFQQRHYAHSSKDCPVEDQYPELFLHPSKITTDIEQLAATDAVATGINPPCSETHKAANDTRDGSTWDKCDDNGLFASTCRHDVPLIIANIHKTGEKLYYPLSIIRNFLVDFPDYKVGVLYDIGCHLEAHIKKRNLLSDRIADLQFGTSVFHAYVHEWSCQVKYNPRFNDGWGLTDGEGLERFWLFLSPLVSTLRVSTRLHRLTSIQSRAEYYSAKLTSSTADWLSKKSSDCTETIKSSASILRQLHALPNPTTPGTNYTNTFFERQWDLERNYHLNINQTREKARQELGHLLCLQEELDASLRRVATSTEQAISRAHACANIAIQIRNQRITIGAHALIDNLNSVQSDLLWKVWYSKINIRQQFLALAEERQPLRQACRIGEHTTLGTRASTRLMDSVRDRGRALHAAVDAYTARVLAFRAACPTRHAPPTMTYAELLRLQPDDPFWNDGLFTNGNEPWAIDANTQRGIRFLASLKRGEEEHRRLGWEVRRAMCWATSCHDAIWGTMRTMAEARHVNTTPLPQAVLPLVCHEALDSHSSMVHRMPGAPQQVQGTSHKFQASTIRSQEPRRILQVHANTQQVPANRCQVPSLVVVHARLIELARLQVEWDGKIVEVFEQTPPQAGDVELLQAWELQISQITRAMRNGHLSGIPGDIHEQLLFPNGRPRSPSPEDHESDSDTHGNRHNSSDEAELVGHPDEGNDNIENRPEDDDDEDEDIEPLFQQLMDEVLLDNLTRATS</sequence>
<dbReference type="AlphaFoldDB" id="A0A0L0V2K7"/>
<reference evidence="4" key="1">
    <citation type="submission" date="2014-03" db="EMBL/GenBank/DDBJ databases">
        <title>The Genome Sequence of Puccinia striiformis f. sp. tritici PST-78.</title>
        <authorList>
            <consortium name="The Broad Institute Genome Sequencing Platform"/>
            <person name="Cuomo C."/>
            <person name="Hulbert S."/>
            <person name="Chen X."/>
            <person name="Walker B."/>
            <person name="Young S.K."/>
            <person name="Zeng Q."/>
            <person name="Gargeya S."/>
            <person name="Fitzgerald M."/>
            <person name="Haas B."/>
            <person name="Abouelleil A."/>
            <person name="Alvarado L."/>
            <person name="Arachchi H.M."/>
            <person name="Berlin A.M."/>
            <person name="Chapman S.B."/>
            <person name="Goldberg J."/>
            <person name="Griggs A."/>
            <person name="Gujja S."/>
            <person name="Hansen M."/>
            <person name="Howarth C."/>
            <person name="Imamovic A."/>
            <person name="Larimer J."/>
            <person name="McCowan C."/>
            <person name="Montmayeur A."/>
            <person name="Murphy C."/>
            <person name="Neiman D."/>
            <person name="Pearson M."/>
            <person name="Priest M."/>
            <person name="Roberts A."/>
            <person name="Saif S."/>
            <person name="Shea T."/>
            <person name="Sisk P."/>
            <person name="Sykes S."/>
            <person name="Wortman J."/>
            <person name="Nusbaum C."/>
            <person name="Birren B."/>
        </authorList>
    </citation>
    <scope>NUCLEOTIDE SEQUENCE [LARGE SCALE GENOMIC DNA]</scope>
    <source>
        <strain evidence="4">race PST-78</strain>
    </source>
</reference>
<dbReference type="InterPro" id="IPR040521">
    <property type="entry name" value="KDZ"/>
</dbReference>
<dbReference type="PANTHER" id="PTHR33096:SF1">
    <property type="entry name" value="CXC1-LIKE CYSTEINE CLUSTER ASSOCIATED WITH KDZ TRANSPOSASES DOMAIN-CONTAINING PROTEIN"/>
    <property type="match status" value="1"/>
</dbReference>
<protein>
    <recommendedName>
        <fullName evidence="2">CxC1-like cysteine cluster associated with KDZ transposases domain-containing protein</fullName>
    </recommendedName>
</protein>
<gene>
    <name evidence="3" type="ORF">PSTG_13135</name>
</gene>
<evidence type="ECO:0000256" key="1">
    <source>
        <dbReference type="SAM" id="MobiDB-lite"/>
    </source>
</evidence>